<reference evidence="3" key="1">
    <citation type="journal article" date="2015" name="Proc. Natl. Acad. Sci. U.S.A.">
        <title>Genome sequence of the Asian Tiger mosquito, Aedes albopictus, reveals insights into its biology, genetics, and evolution.</title>
        <authorList>
            <person name="Chen X.G."/>
            <person name="Jiang X."/>
            <person name="Gu J."/>
            <person name="Xu M."/>
            <person name="Wu Y."/>
            <person name="Deng Y."/>
            <person name="Zhang C."/>
            <person name="Bonizzoni M."/>
            <person name="Dermauw W."/>
            <person name="Vontas J."/>
            <person name="Armbruster P."/>
            <person name="Huang X."/>
            <person name="Yang Y."/>
            <person name="Zhang H."/>
            <person name="He W."/>
            <person name="Peng H."/>
            <person name="Liu Y."/>
            <person name="Wu K."/>
            <person name="Chen J."/>
            <person name="Lirakis M."/>
            <person name="Topalis P."/>
            <person name="Van Leeuwen T."/>
            <person name="Hall A.B."/>
            <person name="Jiang X."/>
            <person name="Thorpe C."/>
            <person name="Mueller R.L."/>
            <person name="Sun C."/>
            <person name="Waterhouse R.M."/>
            <person name="Yan G."/>
            <person name="Tu Z.J."/>
            <person name="Fang X."/>
            <person name="James A.A."/>
        </authorList>
    </citation>
    <scope>NUCLEOTIDE SEQUENCE [LARGE SCALE GENOMIC DNA]</scope>
    <source>
        <strain evidence="3">Foshan</strain>
    </source>
</reference>
<keyword evidence="1" id="KW-0732">Signal</keyword>
<organism evidence="2 3">
    <name type="scientific">Aedes albopictus</name>
    <name type="common">Asian tiger mosquito</name>
    <name type="synonym">Stegomyia albopicta</name>
    <dbReference type="NCBI Taxonomy" id="7160"/>
    <lineage>
        <taxon>Eukaryota</taxon>
        <taxon>Metazoa</taxon>
        <taxon>Ecdysozoa</taxon>
        <taxon>Arthropoda</taxon>
        <taxon>Hexapoda</taxon>
        <taxon>Insecta</taxon>
        <taxon>Pterygota</taxon>
        <taxon>Neoptera</taxon>
        <taxon>Endopterygota</taxon>
        <taxon>Diptera</taxon>
        <taxon>Nematocera</taxon>
        <taxon>Culicoidea</taxon>
        <taxon>Culicidae</taxon>
        <taxon>Culicinae</taxon>
        <taxon>Aedini</taxon>
        <taxon>Aedes</taxon>
        <taxon>Stegomyia</taxon>
    </lineage>
</organism>
<dbReference type="GeneID" id="134288406"/>
<dbReference type="PANTHER" id="PTHR20997:SF2">
    <property type="entry name" value="EG:BACR42I17.2 PROTEIN-RELATED"/>
    <property type="match status" value="1"/>
</dbReference>
<dbReference type="Pfam" id="PF07165">
    <property type="entry name" value="DUF1397"/>
    <property type="match status" value="1"/>
</dbReference>
<dbReference type="RefSeq" id="XP_062709191.1">
    <property type="nucleotide sequence ID" value="XM_062853207.1"/>
</dbReference>
<evidence type="ECO:0008006" key="4">
    <source>
        <dbReference type="Google" id="ProtNLM"/>
    </source>
</evidence>
<dbReference type="PANTHER" id="PTHR20997">
    <property type="entry name" value="EG:BACR42I17.2 PROTEIN-RELATED"/>
    <property type="match status" value="1"/>
</dbReference>
<evidence type="ECO:0000313" key="3">
    <source>
        <dbReference type="Proteomes" id="UP000069940"/>
    </source>
</evidence>
<sequence length="252" mass="28258">MSARLTLVTLAVAIYASAVDGSPTFINASASSSEEMTMELVESLESDCLQQTGSTETFEKLVAGYMSAPMCFASHLDFDGLSDGFDELDDSNRVQYFDTYCPQLNQSLMQCVNPMFDLLRKCCDEEELAIWDVMFNMVPEALNLICKDHGEIFFGLDRTEYKKCMTSLGDYVVECASMFASSTKTVILSKLNEEQCYELRDFRNCVSEKLGVCKATGIIELVDVFYKPLMKVRPCAKYIDMDPNNPVETNVI</sequence>
<reference evidence="2" key="2">
    <citation type="submission" date="2025-05" db="UniProtKB">
        <authorList>
            <consortium name="EnsemblMetazoa"/>
        </authorList>
    </citation>
    <scope>IDENTIFICATION</scope>
    <source>
        <strain evidence="2">Foshan</strain>
    </source>
</reference>
<dbReference type="Proteomes" id="UP000069940">
    <property type="component" value="Unassembled WGS sequence"/>
</dbReference>
<evidence type="ECO:0000256" key="1">
    <source>
        <dbReference type="SAM" id="SignalP"/>
    </source>
</evidence>
<feature type="chain" id="PRO_5046260082" description="Secreted protein" evidence="1">
    <location>
        <begin position="22"/>
        <end position="252"/>
    </location>
</feature>
<dbReference type="EnsemblMetazoa" id="AALFPA23_012645.R18194">
    <property type="protein sequence ID" value="AALFPA23_012645.P18194"/>
    <property type="gene ID" value="AALFPA23_012645"/>
</dbReference>
<proteinExistence type="predicted"/>
<protein>
    <recommendedName>
        <fullName evidence="4">Secreted protein</fullName>
    </recommendedName>
</protein>
<dbReference type="InterPro" id="IPR009832">
    <property type="entry name" value="DUF1397"/>
</dbReference>
<feature type="signal peptide" evidence="1">
    <location>
        <begin position="1"/>
        <end position="21"/>
    </location>
</feature>
<accession>A0ABM1YW39</accession>
<evidence type="ECO:0000313" key="2">
    <source>
        <dbReference type="EnsemblMetazoa" id="AALFPA23_012645.P18194"/>
    </source>
</evidence>
<keyword evidence="3" id="KW-1185">Reference proteome</keyword>
<name>A0ABM1YW39_AEDAL</name>